<evidence type="ECO:0000313" key="2">
    <source>
        <dbReference type="EMBL" id="NLV08387.1"/>
    </source>
</evidence>
<dbReference type="AlphaFoldDB" id="A0A847U7V9"/>
<dbReference type="PANTHER" id="PTHR10151">
    <property type="entry name" value="ECTONUCLEOTIDE PYROPHOSPHATASE/PHOSPHODIESTERASE"/>
    <property type="match status" value="1"/>
</dbReference>
<comment type="caution">
    <text evidence="2">The sequence shown here is derived from an EMBL/GenBank/DDBJ whole genome shotgun (WGS) entry which is preliminary data.</text>
</comment>
<dbReference type="GO" id="GO:0016787">
    <property type="term" value="F:hydrolase activity"/>
    <property type="evidence" value="ECO:0007669"/>
    <property type="project" value="UniProtKB-ARBA"/>
</dbReference>
<reference evidence="2" key="1">
    <citation type="submission" date="2019-12" db="EMBL/GenBank/DDBJ databases">
        <title>Whole-genome sequence of Halomicrobium mukohataei pws1.</title>
        <authorList>
            <person name="Verma D.K."/>
            <person name="Gopal K."/>
            <person name="Prasad E.S."/>
        </authorList>
    </citation>
    <scope>NUCLEOTIDE SEQUENCE</scope>
    <source>
        <strain evidence="2">Pws1</strain>
    </source>
</reference>
<dbReference type="PANTHER" id="PTHR10151:SF120">
    <property type="entry name" value="BIS(5'-ADENOSYL)-TRIPHOSPHATASE"/>
    <property type="match status" value="1"/>
</dbReference>
<dbReference type="InterPro" id="IPR017850">
    <property type="entry name" value="Alkaline_phosphatase_core_sf"/>
</dbReference>
<name>A0A847U7V9_9EURY</name>
<gene>
    <name evidence="2" type="ORF">GOC74_00360</name>
</gene>
<dbReference type="Gene3D" id="3.40.720.10">
    <property type="entry name" value="Alkaline Phosphatase, subunit A"/>
    <property type="match status" value="2"/>
</dbReference>
<accession>A0A847U7V9</accession>
<organism evidence="2 3">
    <name type="scientific">Halomicrobium mukohataei</name>
    <dbReference type="NCBI Taxonomy" id="57705"/>
    <lineage>
        <taxon>Archaea</taxon>
        <taxon>Methanobacteriati</taxon>
        <taxon>Methanobacteriota</taxon>
        <taxon>Stenosarchaea group</taxon>
        <taxon>Halobacteria</taxon>
        <taxon>Halobacteriales</taxon>
        <taxon>Haloarculaceae</taxon>
        <taxon>Halomicrobium</taxon>
    </lineage>
</organism>
<dbReference type="Proteomes" id="UP000608662">
    <property type="component" value="Unassembled WGS sequence"/>
</dbReference>
<feature type="compositionally biased region" description="Basic and acidic residues" evidence="1">
    <location>
        <begin position="496"/>
        <end position="517"/>
    </location>
</feature>
<evidence type="ECO:0000256" key="1">
    <source>
        <dbReference type="SAM" id="MobiDB-lite"/>
    </source>
</evidence>
<protein>
    <submittedName>
        <fullName evidence="2">Nucleotide pyrophosphatase</fullName>
    </submittedName>
</protein>
<dbReference type="RefSeq" id="WP_170092422.1">
    <property type="nucleotide sequence ID" value="NZ_WOYG01000001.1"/>
</dbReference>
<proteinExistence type="predicted"/>
<dbReference type="OrthoDB" id="198670at2157"/>
<evidence type="ECO:0000313" key="3">
    <source>
        <dbReference type="Proteomes" id="UP000608662"/>
    </source>
</evidence>
<feature type="region of interest" description="Disordered" evidence="1">
    <location>
        <begin position="468"/>
        <end position="517"/>
    </location>
</feature>
<feature type="compositionally biased region" description="Polar residues" evidence="1">
    <location>
        <begin position="468"/>
        <end position="482"/>
    </location>
</feature>
<dbReference type="SUPFAM" id="SSF53649">
    <property type="entry name" value="Alkaline phosphatase-like"/>
    <property type="match status" value="1"/>
</dbReference>
<dbReference type="Pfam" id="PF01663">
    <property type="entry name" value="Phosphodiest"/>
    <property type="match status" value="1"/>
</dbReference>
<dbReference type="InterPro" id="IPR002591">
    <property type="entry name" value="Phosphodiest/P_Trfase"/>
</dbReference>
<sequence length="517" mass="58521">MTKTIVIGLDGSNWPLICPWIDKGYLPNFAKLRNQGAYGISRSYLPPVTCPNWKCYASGKNPGKLGVYWWERIDTIGQSIHLPDATDFTSPEIWDYLNDAGKSAGVINLPMTYPPREIDDFMIAGGPRSRERNYTKPEELQSEVEDRFGYRVHPQSVLKSNENAEEEVEMIHDLLQSRLRTAYTLCEERDIDFLHVTLFHLNVLQHYFWNGDETRRAYEIIDEELGRFIEEDYNLVLMSDHGCTEIDTVFYINHWLAKQGYLSTETTLASRLHDIGVTQERIASLIDTVGLEKYIRPLVPRQVIERFPSDEGVVREEKLNMVDWDETKAIGSGQGLIYVVADSASKRSTIIESLKSDLQSVTGVDGRSVVQSIHDPEEIYNGEHVDRAPDLVFDQRPGVHTSEAMGVGEVVSSPTGWRGENVPDGMVLFHGDDIQSQEIDPIRISDIAPTVLHWMGLDIPTDIDGTAQTDIFTSESPPAQRNISKRQPLPPLGDAETTRQELDDNVENRLEDIGYLE</sequence>
<dbReference type="EMBL" id="WOYG01000001">
    <property type="protein sequence ID" value="NLV08387.1"/>
    <property type="molecule type" value="Genomic_DNA"/>
</dbReference>